<dbReference type="CDD" id="cd00077">
    <property type="entry name" value="HDc"/>
    <property type="match status" value="1"/>
</dbReference>
<evidence type="ECO:0000259" key="1">
    <source>
        <dbReference type="PROSITE" id="PS51831"/>
    </source>
</evidence>
<dbReference type="PROSITE" id="PS51831">
    <property type="entry name" value="HD"/>
    <property type="match status" value="1"/>
</dbReference>
<dbReference type="InterPro" id="IPR006674">
    <property type="entry name" value="HD_domain"/>
</dbReference>
<dbReference type="SUPFAM" id="SSF109604">
    <property type="entry name" value="HD-domain/PDEase-like"/>
    <property type="match status" value="1"/>
</dbReference>
<feature type="domain" description="HD" evidence="1">
    <location>
        <begin position="26"/>
        <end position="127"/>
    </location>
</feature>
<name>A0A100YXG9_TRASO</name>
<proteinExistence type="predicted"/>
<reference evidence="2 3" key="1">
    <citation type="submission" date="2015-12" db="EMBL/GenBank/DDBJ databases">
        <title>Draft Genome Sequence of Olsenella scatoligenes SK9K4T; a Producer of 3-Methylindole- (skatole) and 4-Methylphenol- (p-cresol) Isolated from Pig Feces.</title>
        <authorList>
            <person name="Li X."/>
            <person name="Borg B."/>
            <person name="Canibe N."/>
        </authorList>
    </citation>
    <scope>NUCLEOTIDE SEQUENCE [LARGE SCALE GENOMIC DNA]</scope>
    <source>
        <strain evidence="2 3">SK9K4</strain>
    </source>
</reference>
<dbReference type="Gene3D" id="1.10.3210.50">
    <property type="match status" value="1"/>
</dbReference>
<dbReference type="Proteomes" id="UP000054078">
    <property type="component" value="Unassembled WGS sequence"/>
</dbReference>
<dbReference type="SMART" id="SM00471">
    <property type="entry name" value="HDc"/>
    <property type="match status" value="1"/>
</dbReference>
<evidence type="ECO:0000313" key="2">
    <source>
        <dbReference type="EMBL" id="KUH59494.1"/>
    </source>
</evidence>
<dbReference type="Pfam" id="PF01966">
    <property type="entry name" value="HD"/>
    <property type="match status" value="1"/>
</dbReference>
<dbReference type="InterPro" id="IPR003607">
    <property type="entry name" value="HD/PDEase_dom"/>
</dbReference>
<dbReference type="STRING" id="1299998.AUL39_04085"/>
<dbReference type="OrthoDB" id="9797344at2"/>
<evidence type="ECO:0000313" key="3">
    <source>
        <dbReference type="Proteomes" id="UP000054078"/>
    </source>
</evidence>
<accession>A0A100YXG9</accession>
<organism evidence="2 3">
    <name type="scientific">Tractidigestivibacter scatoligenes</name>
    <name type="common">Olsenella scatoligenes</name>
    <dbReference type="NCBI Taxonomy" id="1299998"/>
    <lineage>
        <taxon>Bacteria</taxon>
        <taxon>Bacillati</taxon>
        <taxon>Actinomycetota</taxon>
        <taxon>Coriobacteriia</taxon>
        <taxon>Coriobacteriales</taxon>
        <taxon>Atopobiaceae</taxon>
        <taxon>Tractidigestivibacter</taxon>
    </lineage>
</organism>
<dbReference type="AlphaFoldDB" id="A0A100YXG9"/>
<gene>
    <name evidence="2" type="ORF">AUL39_04085</name>
</gene>
<comment type="caution">
    <text evidence="2">The sequence shown here is derived from an EMBL/GenBank/DDBJ whole genome shotgun (WGS) entry which is preliminary data.</text>
</comment>
<dbReference type="EMBL" id="LOJF01000001">
    <property type="protein sequence ID" value="KUH59494.1"/>
    <property type="molecule type" value="Genomic_DNA"/>
</dbReference>
<sequence length="203" mass="21480">MIDEGTIAAAAAYARDLLAGDASGHGADHALRVCRNAAAIARSEGADVGVCRLAALLHDVDDHKLFPGTSASLAHAVSFLDAQGVEGEERHRVCQAIREVSFFANGIEPPSSLEAACVRDADRLDAIGAIGVGRAFAFGGAHGRALWDESGECRDTTVAHFEDKLLLLAEGMSTQAGRLLAAERGAYLKGFYEEFVAEWRGER</sequence>
<keyword evidence="3" id="KW-1185">Reference proteome</keyword>
<dbReference type="RefSeq" id="WP_059053848.1">
    <property type="nucleotide sequence ID" value="NZ_LOJF01000001.1"/>
</dbReference>
<dbReference type="PANTHER" id="PTHR33594">
    <property type="entry name" value="SUPERFAMILY HYDROLASE, PUTATIVE (AFU_ORTHOLOGUE AFUA_1G03035)-RELATED"/>
    <property type="match status" value="1"/>
</dbReference>
<protein>
    <recommendedName>
        <fullName evidence="1">HD domain-containing protein</fullName>
    </recommendedName>
</protein>
<dbReference type="PANTHER" id="PTHR33594:SF1">
    <property type="entry name" value="HD_PDEASE DOMAIN-CONTAINING PROTEIN"/>
    <property type="match status" value="1"/>
</dbReference>